<dbReference type="Proteomes" id="UP001258945">
    <property type="component" value="Unassembled WGS sequence"/>
</dbReference>
<sequence>MPDPARLPLPYLPASRTPSMTASARGAAKGEDGASEMPLALCAAILLLFAFAIRAPVFGNPVVSVDETFYLLVGDRILHGALPFADLWDRKPVGLFLIYAAIRLLGGEGVLQYQMVATLFAAATAGMIAVVAATFATRAGAVCAGLVYLAFLGAFEGVGGQSPVFYNLFVVLAAWVTLRARGRPPGARLALGCGAMLLAGMAIQTKYTAVFEGMFLGCVLLWQGWRAGTRPAMLVAQGAAWIACGLLPTAAALAFYVLRGQGEAFLYANFLSVFERSTYGEGSVLIRLGPIVLLLLPLLLVAALSRWPRRLMRPGGGQDAMAAQDFVMAWSLAALSGFLAFGTYYTHYALPLLVPLSAMAAPAFGAWQQTGLQLGRGARAPRVPAALLVGLFGLVASFVLVTKHVRQRGDGTEIRKIVSFIRPRLSGCLYVFDGEPMLYHLTGSCIPTRYAFPSHLSDQKEAGAIGVDQVTEIHRIFATHPGIVVTWEGMQPRNSADSVAAVQDELGRHYRKVLEVPVGRHMRQVYQRRPDDEAPQAGAGPR</sequence>
<evidence type="ECO:0000313" key="11">
    <source>
        <dbReference type="Proteomes" id="UP001258945"/>
    </source>
</evidence>
<feature type="transmembrane region" description="Helical" evidence="9">
    <location>
        <begin position="39"/>
        <end position="57"/>
    </location>
</feature>
<keyword evidence="7 9" id="KW-0472">Membrane</keyword>
<feature type="region of interest" description="Disordered" evidence="8">
    <location>
        <begin position="1"/>
        <end position="27"/>
    </location>
</feature>
<feature type="region of interest" description="Disordered" evidence="8">
    <location>
        <begin position="522"/>
        <end position="542"/>
    </location>
</feature>
<accession>A0ABU3MLZ0</accession>
<feature type="transmembrane region" description="Helical" evidence="9">
    <location>
        <begin position="209"/>
        <end position="227"/>
    </location>
</feature>
<keyword evidence="11" id="KW-1185">Reference proteome</keyword>
<reference evidence="10 11" key="1">
    <citation type="journal article" date="2019" name="Microb. Pathog.">
        <title>Comparison of VITEK 2, MALDI-TOF MS, 16S rRNA gene sequencing, and whole-genome sequencing for identification of Roseomonas mucosa.</title>
        <authorList>
            <person name="Rudolph W.W."/>
            <person name="Gunzer F."/>
            <person name="Trauth M."/>
            <person name="Bunk B."/>
            <person name="Bigge R."/>
            <person name="Schrottner P."/>
        </authorList>
    </citation>
    <scope>NUCLEOTIDE SEQUENCE [LARGE SCALE GENOMIC DNA]</scope>
    <source>
        <strain evidence="10 11">DSM 103800</strain>
    </source>
</reference>
<name>A0ABU3MLZ0_9PROT</name>
<dbReference type="PANTHER" id="PTHR33908">
    <property type="entry name" value="MANNOSYLTRANSFERASE YKCB-RELATED"/>
    <property type="match status" value="1"/>
</dbReference>
<keyword evidence="4" id="KW-0808">Transferase</keyword>
<dbReference type="EMBL" id="JAVVDO010000070">
    <property type="protein sequence ID" value="MDT8333710.1"/>
    <property type="molecule type" value="Genomic_DNA"/>
</dbReference>
<dbReference type="InterPro" id="IPR050297">
    <property type="entry name" value="LipidA_mod_glycosyltrf_83"/>
</dbReference>
<gene>
    <name evidence="10" type="ORF">RQ831_21885</name>
</gene>
<dbReference type="PANTHER" id="PTHR33908:SF11">
    <property type="entry name" value="MEMBRANE PROTEIN"/>
    <property type="match status" value="1"/>
</dbReference>
<organism evidence="10 11">
    <name type="scientific">Roseomonas gilardii</name>
    <dbReference type="NCBI Taxonomy" id="257708"/>
    <lineage>
        <taxon>Bacteria</taxon>
        <taxon>Pseudomonadati</taxon>
        <taxon>Pseudomonadota</taxon>
        <taxon>Alphaproteobacteria</taxon>
        <taxon>Acetobacterales</taxon>
        <taxon>Roseomonadaceae</taxon>
        <taxon>Roseomonas</taxon>
    </lineage>
</organism>
<feature type="transmembrane region" description="Helical" evidence="9">
    <location>
        <begin position="118"/>
        <end position="151"/>
    </location>
</feature>
<keyword evidence="3" id="KW-0328">Glycosyltransferase</keyword>
<evidence type="ECO:0000256" key="7">
    <source>
        <dbReference type="ARBA" id="ARBA00023136"/>
    </source>
</evidence>
<evidence type="ECO:0000256" key="2">
    <source>
        <dbReference type="ARBA" id="ARBA00022475"/>
    </source>
</evidence>
<evidence type="ECO:0000256" key="8">
    <source>
        <dbReference type="SAM" id="MobiDB-lite"/>
    </source>
</evidence>
<evidence type="ECO:0000256" key="1">
    <source>
        <dbReference type="ARBA" id="ARBA00004651"/>
    </source>
</evidence>
<feature type="transmembrane region" description="Helical" evidence="9">
    <location>
        <begin position="383"/>
        <end position="401"/>
    </location>
</feature>
<keyword evidence="2" id="KW-1003">Cell membrane</keyword>
<evidence type="ECO:0000256" key="5">
    <source>
        <dbReference type="ARBA" id="ARBA00022692"/>
    </source>
</evidence>
<protein>
    <recommendedName>
        <fullName evidence="12">Glycosyltransferase RgtA/B/C/D-like domain-containing protein</fullName>
    </recommendedName>
</protein>
<dbReference type="RefSeq" id="WP_314285332.1">
    <property type="nucleotide sequence ID" value="NZ_JAVVDO010000070.1"/>
</dbReference>
<evidence type="ECO:0000256" key="3">
    <source>
        <dbReference type="ARBA" id="ARBA00022676"/>
    </source>
</evidence>
<evidence type="ECO:0000256" key="6">
    <source>
        <dbReference type="ARBA" id="ARBA00022989"/>
    </source>
</evidence>
<evidence type="ECO:0000256" key="4">
    <source>
        <dbReference type="ARBA" id="ARBA00022679"/>
    </source>
</evidence>
<feature type="transmembrane region" description="Helical" evidence="9">
    <location>
        <begin position="163"/>
        <end position="180"/>
    </location>
</feature>
<evidence type="ECO:0008006" key="12">
    <source>
        <dbReference type="Google" id="ProtNLM"/>
    </source>
</evidence>
<comment type="subcellular location">
    <subcellularLocation>
        <location evidence="1">Cell membrane</location>
        <topology evidence="1">Multi-pass membrane protein</topology>
    </subcellularLocation>
</comment>
<keyword evidence="6 9" id="KW-1133">Transmembrane helix</keyword>
<feature type="compositionally biased region" description="Pro residues" evidence="8">
    <location>
        <begin position="1"/>
        <end position="11"/>
    </location>
</feature>
<proteinExistence type="predicted"/>
<feature type="transmembrane region" description="Helical" evidence="9">
    <location>
        <begin position="326"/>
        <end position="345"/>
    </location>
</feature>
<keyword evidence="5 9" id="KW-0812">Transmembrane</keyword>
<feature type="transmembrane region" description="Helical" evidence="9">
    <location>
        <begin position="187"/>
        <end position="203"/>
    </location>
</feature>
<feature type="transmembrane region" description="Helical" evidence="9">
    <location>
        <begin position="239"/>
        <end position="258"/>
    </location>
</feature>
<comment type="caution">
    <text evidence="10">The sequence shown here is derived from an EMBL/GenBank/DDBJ whole genome shotgun (WGS) entry which is preliminary data.</text>
</comment>
<evidence type="ECO:0000313" key="10">
    <source>
        <dbReference type="EMBL" id="MDT8333710.1"/>
    </source>
</evidence>
<feature type="transmembrane region" description="Helical" evidence="9">
    <location>
        <begin position="284"/>
        <end position="305"/>
    </location>
</feature>
<evidence type="ECO:0000256" key="9">
    <source>
        <dbReference type="SAM" id="Phobius"/>
    </source>
</evidence>